<dbReference type="GO" id="GO:0004553">
    <property type="term" value="F:hydrolase activity, hydrolyzing O-glycosyl compounds"/>
    <property type="evidence" value="ECO:0007669"/>
    <property type="project" value="InterPro"/>
</dbReference>
<keyword evidence="2" id="KW-0378">Hydrolase</keyword>
<dbReference type="EMBL" id="DS989826">
    <property type="protein sequence ID" value="EFR03066.1"/>
    <property type="molecule type" value="Genomic_DNA"/>
</dbReference>
<protein>
    <submittedName>
        <fullName evidence="9">UTR2 protein</fullName>
    </submittedName>
</protein>
<dbReference type="PANTHER" id="PTHR10963:SF22">
    <property type="entry name" value="GLYCOSIDASE CRH2-RELATED"/>
    <property type="match status" value="1"/>
</dbReference>
<feature type="chain" id="PRO_5003190838" evidence="7">
    <location>
        <begin position="24"/>
        <end position="448"/>
    </location>
</feature>
<evidence type="ECO:0000256" key="2">
    <source>
        <dbReference type="ARBA" id="ARBA00022801"/>
    </source>
</evidence>
<evidence type="ECO:0000313" key="9">
    <source>
        <dbReference type="EMBL" id="EFR03066.1"/>
    </source>
</evidence>
<dbReference type="VEuPathDB" id="FungiDB:MGYG_06064"/>
<dbReference type="GO" id="GO:0009277">
    <property type="term" value="C:fungal-type cell wall"/>
    <property type="evidence" value="ECO:0007669"/>
    <property type="project" value="TreeGrafter"/>
</dbReference>
<comment type="similarity">
    <text evidence="4">Belongs to the glycosyl hydrolase 16 family. CRH1 subfamily.</text>
</comment>
<evidence type="ECO:0000256" key="3">
    <source>
        <dbReference type="ARBA" id="ARBA00023295"/>
    </source>
</evidence>
<organism evidence="10">
    <name type="scientific">Arthroderma gypseum (strain ATCC MYA-4604 / CBS 118893)</name>
    <name type="common">Microsporum gypseum</name>
    <dbReference type="NCBI Taxonomy" id="535722"/>
    <lineage>
        <taxon>Eukaryota</taxon>
        <taxon>Fungi</taxon>
        <taxon>Dikarya</taxon>
        <taxon>Ascomycota</taxon>
        <taxon>Pezizomycotina</taxon>
        <taxon>Eurotiomycetes</taxon>
        <taxon>Eurotiomycetidae</taxon>
        <taxon>Onygenales</taxon>
        <taxon>Arthrodermataceae</taxon>
        <taxon>Nannizzia</taxon>
    </lineage>
</organism>
<dbReference type="Gene3D" id="2.60.120.200">
    <property type="match status" value="1"/>
</dbReference>
<feature type="signal peptide" evidence="7">
    <location>
        <begin position="1"/>
        <end position="23"/>
    </location>
</feature>
<feature type="compositionally biased region" description="Gly residues" evidence="6">
    <location>
        <begin position="389"/>
        <end position="398"/>
    </location>
</feature>
<dbReference type="SUPFAM" id="SSF49899">
    <property type="entry name" value="Concanavalin A-like lectins/glucanases"/>
    <property type="match status" value="1"/>
</dbReference>
<dbReference type="OMA" id="WNATANQ"/>
<keyword evidence="3" id="KW-0326">Glycosidase</keyword>
<dbReference type="Proteomes" id="UP000002669">
    <property type="component" value="Unassembled WGS sequence"/>
</dbReference>
<dbReference type="PANTHER" id="PTHR10963">
    <property type="entry name" value="GLYCOSYL HYDROLASE-RELATED"/>
    <property type="match status" value="1"/>
</dbReference>
<dbReference type="RefSeq" id="XP_003171520.1">
    <property type="nucleotide sequence ID" value="XM_003171472.1"/>
</dbReference>
<dbReference type="Pfam" id="PF00722">
    <property type="entry name" value="Glyco_hydro_16"/>
    <property type="match status" value="1"/>
</dbReference>
<name>E4V0C9_ARTGP</name>
<comment type="function">
    <text evidence="5">Dual chitinase/transglycosylase that plays a role in cell wall architecture. Chitinase and transglycosylase activities are coupled. Required for the polysaccharide cross-linking at the septa and the cell wall. More specifically, transfers chitin to 1,6-beta-glucan in the cell wall.</text>
</comment>
<feature type="compositionally biased region" description="Low complexity" evidence="6">
    <location>
        <begin position="416"/>
        <end position="425"/>
    </location>
</feature>
<evidence type="ECO:0000256" key="4">
    <source>
        <dbReference type="ARBA" id="ARBA00038074"/>
    </source>
</evidence>
<dbReference type="FunFam" id="2.60.120.200:FF:000159">
    <property type="entry name" value="Glycosidase"/>
    <property type="match status" value="1"/>
</dbReference>
<evidence type="ECO:0000259" key="8">
    <source>
        <dbReference type="PROSITE" id="PS51762"/>
    </source>
</evidence>
<keyword evidence="1 7" id="KW-0732">Signal</keyword>
<dbReference type="FunCoup" id="E4V0C9">
    <property type="interactions" value="374"/>
</dbReference>
<feature type="compositionally biased region" description="Polar residues" evidence="6">
    <location>
        <begin position="405"/>
        <end position="414"/>
    </location>
</feature>
<dbReference type="InterPro" id="IPR013320">
    <property type="entry name" value="ConA-like_dom_sf"/>
</dbReference>
<evidence type="ECO:0000313" key="10">
    <source>
        <dbReference type="Proteomes" id="UP000002669"/>
    </source>
</evidence>
<dbReference type="InParanoid" id="E4V0C9"/>
<evidence type="ECO:0000256" key="7">
    <source>
        <dbReference type="SAM" id="SignalP"/>
    </source>
</evidence>
<reference evidence="10" key="1">
    <citation type="journal article" date="2012" name="MBio">
        <title>Comparative genome analysis of Trichophyton rubrum and related dermatophytes reveals candidate genes involved in infection.</title>
        <authorList>
            <person name="Martinez D.A."/>
            <person name="Oliver B.G."/>
            <person name="Graeser Y."/>
            <person name="Goldberg J.M."/>
            <person name="Li W."/>
            <person name="Martinez-Rossi N.M."/>
            <person name="Monod M."/>
            <person name="Shelest E."/>
            <person name="Barton R.C."/>
            <person name="Birch E."/>
            <person name="Brakhage A.A."/>
            <person name="Chen Z."/>
            <person name="Gurr S.J."/>
            <person name="Heiman D."/>
            <person name="Heitman J."/>
            <person name="Kosti I."/>
            <person name="Rossi A."/>
            <person name="Saif S."/>
            <person name="Samalova M."/>
            <person name="Saunders C.W."/>
            <person name="Shea T."/>
            <person name="Summerbell R.C."/>
            <person name="Xu J."/>
            <person name="Young S."/>
            <person name="Zeng Q."/>
            <person name="Birren B.W."/>
            <person name="Cuomo C.A."/>
            <person name="White T.C."/>
        </authorList>
    </citation>
    <scope>NUCLEOTIDE SEQUENCE [LARGE SCALE GENOMIC DNA]</scope>
    <source>
        <strain evidence="10">ATCC MYA-4604 / CBS 118893</strain>
    </source>
</reference>
<dbReference type="CDD" id="cd02183">
    <property type="entry name" value="GH16_fungal_CRH1_transglycosylase"/>
    <property type="match status" value="1"/>
</dbReference>
<dbReference type="GeneID" id="10026772"/>
<evidence type="ECO:0000256" key="6">
    <source>
        <dbReference type="SAM" id="MobiDB-lite"/>
    </source>
</evidence>
<feature type="domain" description="GH16" evidence="8">
    <location>
        <begin position="78"/>
        <end position="284"/>
    </location>
</feature>
<dbReference type="AlphaFoldDB" id="E4V0C9"/>
<dbReference type="STRING" id="535722.E4V0C9"/>
<feature type="region of interest" description="Disordered" evidence="6">
    <location>
        <begin position="336"/>
        <end position="425"/>
    </location>
</feature>
<proteinExistence type="inferred from homology"/>
<dbReference type="GO" id="GO:0005975">
    <property type="term" value="P:carbohydrate metabolic process"/>
    <property type="evidence" value="ECO:0007669"/>
    <property type="project" value="InterPro"/>
</dbReference>
<dbReference type="GO" id="GO:0031505">
    <property type="term" value="P:fungal-type cell wall organization"/>
    <property type="evidence" value="ECO:0007669"/>
    <property type="project" value="TreeGrafter"/>
</dbReference>
<accession>E4V0C9</accession>
<sequence length="448" mass="47215">MTRFITLALAVALSAQSVLVAGASQKCSPSQKCPSSAPCCSLYGECGSGAYCLGGCDMKSSFAVDSCVPMPVCKSQTYNWDNLDSVVPNTKYLGDASKADWVSSGEPKSAGGNLLLTMAPSTVGTLLGHNHYMWYGKATAKLKTSRGRGVVTAFILMSDAKDEIDFEFVGADLVTAQTNYYYQGITDYTQGKNASISNTFEEYHTYEIDWKPESITWSIDGNVIRTLERDSTMNSTTHQYHYPSTPARVQLSLWPAGLSTNGEGTIAWAGGLVDWKSEDIQKNGYYYAAFDSVTIECYDPPKGAKVEGSKSYVYTDESGTEGSVKITDQSTILKSFLGNGKDKDKDYPSPTKGGSATPRPSEIAVIPGLSGAGPGLDGKRPGDGDNGNHNGGNGGSGGSDPSSPQQTGFSQGPINGNGNSSGASAPGDQVLQGSLFAVFIAIMALVTL</sequence>
<dbReference type="InterPro" id="IPR000757">
    <property type="entry name" value="Beta-glucanase-like"/>
</dbReference>
<dbReference type="OrthoDB" id="4781at2759"/>
<dbReference type="GO" id="GO:0016757">
    <property type="term" value="F:glycosyltransferase activity"/>
    <property type="evidence" value="ECO:0007669"/>
    <property type="project" value="TreeGrafter"/>
</dbReference>
<dbReference type="InterPro" id="IPR050546">
    <property type="entry name" value="Glycosyl_Hydrlase_16"/>
</dbReference>
<evidence type="ECO:0000256" key="1">
    <source>
        <dbReference type="ARBA" id="ARBA00022729"/>
    </source>
</evidence>
<dbReference type="eggNOG" id="ENOG502QVQI">
    <property type="taxonomic scope" value="Eukaryota"/>
</dbReference>
<evidence type="ECO:0000256" key="5">
    <source>
        <dbReference type="ARBA" id="ARBA00093308"/>
    </source>
</evidence>
<keyword evidence="10" id="KW-1185">Reference proteome</keyword>
<dbReference type="PROSITE" id="PS51762">
    <property type="entry name" value="GH16_2"/>
    <property type="match status" value="1"/>
</dbReference>
<dbReference type="HOGENOM" id="CLU_040459_0_0_1"/>
<gene>
    <name evidence="9" type="ORF">MGYG_06064</name>
</gene>